<dbReference type="Proteomes" id="UP000037784">
    <property type="component" value="Unassembled WGS sequence"/>
</dbReference>
<dbReference type="Gene3D" id="3.40.50.300">
    <property type="entry name" value="P-loop containing nucleotide triphosphate hydrolases"/>
    <property type="match status" value="1"/>
</dbReference>
<protein>
    <recommendedName>
        <fullName evidence="1">Sulfotransferase domain-containing protein</fullName>
    </recommendedName>
</protein>
<feature type="domain" description="Sulfotransferase" evidence="1">
    <location>
        <begin position="101"/>
        <end position="220"/>
    </location>
</feature>
<dbReference type="InParanoid" id="A0A0M8K6N8"/>
<dbReference type="InterPro" id="IPR000863">
    <property type="entry name" value="Sulfotransferase_dom"/>
</dbReference>
<name>A0A0M8K6N8_9CHLR</name>
<dbReference type="GO" id="GO:0008146">
    <property type="term" value="F:sulfotransferase activity"/>
    <property type="evidence" value="ECO:0007669"/>
    <property type="project" value="InterPro"/>
</dbReference>
<organism evidence="2 3">
    <name type="scientific">Ardenticatena maritima</name>
    <dbReference type="NCBI Taxonomy" id="872965"/>
    <lineage>
        <taxon>Bacteria</taxon>
        <taxon>Bacillati</taxon>
        <taxon>Chloroflexota</taxon>
        <taxon>Ardenticatenia</taxon>
        <taxon>Ardenticatenales</taxon>
        <taxon>Ardenticatenaceae</taxon>
        <taxon>Ardenticatena</taxon>
    </lineage>
</organism>
<proteinExistence type="predicted"/>
<dbReference type="AlphaFoldDB" id="A0A0M8K6N8"/>
<evidence type="ECO:0000313" key="3">
    <source>
        <dbReference type="Proteomes" id="UP000037784"/>
    </source>
</evidence>
<sequence>MKLFEPLNPDFVRLPPLRPPVRTTHSRPYLPPESSSLTWSLFIKSIFAGFFLNDWVVYTYAAPKIKQKAPRWQRWQQLRYAEHVVVKAIRSNLLVGWIAARNLAKVVFIIRHPCATIWSQYQQGWQMSIDEFLADKKLLQDHLHPYLPIIHQYNRTEWQQRALFWAIDNLVPLHYARTLPLLVVSYEQLVLNTEQELQRVFSFLEWDVDEQTWTHLRQRIHAREKRIDILERWKKEMPAEAVADILQITHAMGLDMYDEQPTPHAFDLFTRWL</sequence>
<evidence type="ECO:0000313" key="2">
    <source>
        <dbReference type="EMBL" id="GAP62903.1"/>
    </source>
</evidence>
<dbReference type="InterPro" id="IPR027417">
    <property type="entry name" value="P-loop_NTPase"/>
</dbReference>
<comment type="caution">
    <text evidence="2">The sequence shown here is derived from an EMBL/GenBank/DDBJ whole genome shotgun (WGS) entry which is preliminary data.</text>
</comment>
<keyword evidence="3" id="KW-1185">Reference proteome</keyword>
<reference evidence="3" key="2">
    <citation type="submission" date="2015-08" db="EMBL/GenBank/DDBJ databases">
        <title>Draft Genome Sequence of a Heterotrophic Facultative Anaerobic Bacterium Ardenticatena maritima Strain 110S.</title>
        <authorList>
            <person name="Kawaichi S."/>
            <person name="Yoshida T."/>
            <person name="Sako Y."/>
            <person name="Nakamura R."/>
        </authorList>
    </citation>
    <scope>NUCLEOTIDE SEQUENCE [LARGE SCALE GENOMIC DNA]</scope>
    <source>
        <strain evidence="3">110S</strain>
    </source>
</reference>
<accession>A0A0M8K6N8</accession>
<dbReference type="Pfam" id="PF00685">
    <property type="entry name" value="Sulfotransfer_1"/>
    <property type="match status" value="1"/>
</dbReference>
<gene>
    <name evidence="2" type="ORF">ARMA_1326</name>
</gene>
<dbReference type="SUPFAM" id="SSF52540">
    <property type="entry name" value="P-loop containing nucleoside triphosphate hydrolases"/>
    <property type="match status" value="1"/>
</dbReference>
<evidence type="ECO:0000259" key="1">
    <source>
        <dbReference type="Pfam" id="PF00685"/>
    </source>
</evidence>
<dbReference type="EMBL" id="BBZA01000089">
    <property type="protein sequence ID" value="GAP62903.1"/>
    <property type="molecule type" value="Genomic_DNA"/>
</dbReference>
<reference evidence="2 3" key="1">
    <citation type="journal article" date="2015" name="Genome Announc.">
        <title>Draft Genome Sequence of a Heterotrophic Facultative Anaerobic Thermophilic Bacterium, Ardenticatena maritima Strain 110ST.</title>
        <authorList>
            <person name="Kawaichi S."/>
            <person name="Yoshida T."/>
            <person name="Sako Y."/>
            <person name="Nakamura R."/>
        </authorList>
    </citation>
    <scope>NUCLEOTIDE SEQUENCE [LARGE SCALE GENOMIC DNA]</scope>
    <source>
        <strain evidence="2 3">110S</strain>
    </source>
</reference>